<evidence type="ECO:0000313" key="10">
    <source>
        <dbReference type="EMBL" id="OGY99504.1"/>
    </source>
</evidence>
<dbReference type="GO" id="GO:0008495">
    <property type="term" value="F:protoheme IX farnesyltransferase activity"/>
    <property type="evidence" value="ECO:0007669"/>
    <property type="project" value="UniProtKB-UniRule"/>
</dbReference>
<dbReference type="CDD" id="cd13957">
    <property type="entry name" value="PT_UbiA_Cox10"/>
    <property type="match status" value="1"/>
</dbReference>
<comment type="subcellular location">
    <subcellularLocation>
        <location evidence="1 9">Cell membrane</location>
        <topology evidence="1 9">Multi-pass membrane protein</topology>
    </subcellularLocation>
</comment>
<dbReference type="UniPathway" id="UPA00834">
    <property type="reaction ID" value="UER00712"/>
</dbReference>
<feature type="transmembrane region" description="Helical" evidence="9">
    <location>
        <begin position="264"/>
        <end position="283"/>
    </location>
</feature>
<proteinExistence type="inferred from homology"/>
<dbReference type="PANTHER" id="PTHR43448">
    <property type="entry name" value="PROTOHEME IX FARNESYLTRANSFERASE, MITOCHONDRIAL"/>
    <property type="match status" value="1"/>
</dbReference>
<feature type="transmembrane region" description="Helical" evidence="9">
    <location>
        <begin position="12"/>
        <end position="29"/>
    </location>
</feature>
<dbReference type="EMBL" id="MHLA01000015">
    <property type="protein sequence ID" value="OGY99504.1"/>
    <property type="molecule type" value="Genomic_DNA"/>
</dbReference>
<evidence type="ECO:0000256" key="9">
    <source>
        <dbReference type="HAMAP-Rule" id="MF_00154"/>
    </source>
</evidence>
<keyword evidence="6 9" id="KW-0350">Heme biosynthesis</keyword>
<protein>
    <recommendedName>
        <fullName evidence="9">Protoheme IX farnesyltransferase</fullName>
        <ecNumber evidence="9">2.5.1.141</ecNumber>
    </recommendedName>
    <alternativeName>
        <fullName evidence="9">Heme B farnesyltransferase</fullName>
    </alternativeName>
    <alternativeName>
        <fullName evidence="9">Heme O synthase</fullName>
    </alternativeName>
</protein>
<evidence type="ECO:0000256" key="8">
    <source>
        <dbReference type="ARBA" id="ARBA00047690"/>
    </source>
</evidence>
<keyword evidence="7 9" id="KW-0472">Membrane</keyword>
<dbReference type="Pfam" id="PF01040">
    <property type="entry name" value="UbiA"/>
    <property type="match status" value="1"/>
</dbReference>
<comment type="pathway">
    <text evidence="9">Porphyrin-containing compound metabolism; heme O biosynthesis; heme O from protoheme: step 1/1.</text>
</comment>
<dbReference type="NCBIfam" id="NF003348">
    <property type="entry name" value="PRK04375.1-1"/>
    <property type="match status" value="1"/>
</dbReference>
<evidence type="ECO:0000256" key="6">
    <source>
        <dbReference type="ARBA" id="ARBA00023133"/>
    </source>
</evidence>
<keyword evidence="2 9" id="KW-1003">Cell membrane</keyword>
<feature type="transmembrane region" description="Helical" evidence="9">
    <location>
        <begin position="106"/>
        <end position="127"/>
    </location>
</feature>
<evidence type="ECO:0000313" key="11">
    <source>
        <dbReference type="Proteomes" id="UP000178880"/>
    </source>
</evidence>
<comment type="caution">
    <text evidence="10">The sequence shown here is derived from an EMBL/GenBank/DDBJ whole genome shotgun (WGS) entry which is preliminary data.</text>
</comment>
<comment type="similarity">
    <text evidence="9">Belongs to the UbiA prenyltransferase family. Protoheme IX farnesyltransferase subfamily.</text>
</comment>
<dbReference type="PROSITE" id="PS00943">
    <property type="entry name" value="UBIA"/>
    <property type="match status" value="1"/>
</dbReference>
<dbReference type="GO" id="GO:0048034">
    <property type="term" value="P:heme O biosynthetic process"/>
    <property type="evidence" value="ECO:0007669"/>
    <property type="project" value="UniProtKB-UniRule"/>
</dbReference>
<dbReference type="NCBIfam" id="TIGR01473">
    <property type="entry name" value="cyoE_ctaB"/>
    <property type="match status" value="1"/>
</dbReference>
<reference evidence="10 11" key="1">
    <citation type="journal article" date="2016" name="Nat. Commun.">
        <title>Thousands of microbial genomes shed light on interconnected biogeochemical processes in an aquifer system.</title>
        <authorList>
            <person name="Anantharaman K."/>
            <person name="Brown C.T."/>
            <person name="Hug L.A."/>
            <person name="Sharon I."/>
            <person name="Castelle C.J."/>
            <person name="Probst A.J."/>
            <person name="Thomas B.C."/>
            <person name="Singh A."/>
            <person name="Wilkins M.J."/>
            <person name="Karaoz U."/>
            <person name="Brodie E.L."/>
            <person name="Williams K.H."/>
            <person name="Hubbard S.S."/>
            <person name="Banfield J.F."/>
        </authorList>
    </citation>
    <scope>NUCLEOTIDE SEQUENCE [LARGE SCALE GENOMIC DNA]</scope>
</reference>
<gene>
    <name evidence="9" type="primary">ctaB</name>
    <name evidence="10" type="ORF">A2945_01450</name>
</gene>
<dbReference type="InterPro" id="IPR044878">
    <property type="entry name" value="UbiA_sf"/>
</dbReference>
<evidence type="ECO:0000256" key="5">
    <source>
        <dbReference type="ARBA" id="ARBA00022989"/>
    </source>
</evidence>
<evidence type="ECO:0000256" key="4">
    <source>
        <dbReference type="ARBA" id="ARBA00022692"/>
    </source>
</evidence>
<comment type="miscellaneous">
    <text evidence="9">Carbon 2 of the heme B porphyrin ring is defined according to the Fischer nomenclature.</text>
</comment>
<dbReference type="STRING" id="1798650.A2945_01450"/>
<evidence type="ECO:0000256" key="3">
    <source>
        <dbReference type="ARBA" id="ARBA00022679"/>
    </source>
</evidence>
<dbReference type="Gene3D" id="1.10.357.140">
    <property type="entry name" value="UbiA prenyltransferase"/>
    <property type="match status" value="1"/>
</dbReference>
<keyword evidence="3 9" id="KW-0808">Transferase</keyword>
<accession>A0A1G2CDQ5</accession>
<dbReference type="InterPro" id="IPR000537">
    <property type="entry name" value="UbiA_prenyltransferase"/>
</dbReference>
<organism evidence="10 11">
    <name type="scientific">Candidatus Liptonbacteria bacterium RIFCSPLOWO2_01_FULL_52_25</name>
    <dbReference type="NCBI Taxonomy" id="1798650"/>
    <lineage>
        <taxon>Bacteria</taxon>
        <taxon>Candidatus Liptoniibacteriota</taxon>
    </lineage>
</organism>
<comment type="function">
    <text evidence="9">Converts heme B (protoheme IX) to heme O by substitution of the vinyl group on carbon 2 of heme B porphyrin ring with a hydroxyethyl farnesyl side group.</text>
</comment>
<dbReference type="GO" id="GO:0005886">
    <property type="term" value="C:plasma membrane"/>
    <property type="evidence" value="ECO:0007669"/>
    <property type="project" value="UniProtKB-SubCell"/>
</dbReference>
<dbReference type="HAMAP" id="MF_00154">
    <property type="entry name" value="CyoE_CtaB"/>
    <property type="match status" value="1"/>
</dbReference>
<dbReference type="AlphaFoldDB" id="A0A1G2CDQ5"/>
<dbReference type="InterPro" id="IPR030470">
    <property type="entry name" value="UbiA_prenylTrfase_CS"/>
</dbReference>
<dbReference type="EC" id="2.5.1.141" evidence="9"/>
<feature type="transmembrane region" description="Helical" evidence="9">
    <location>
        <begin position="134"/>
        <end position="153"/>
    </location>
</feature>
<dbReference type="PANTHER" id="PTHR43448:SF2">
    <property type="entry name" value="PROTOHEME IX FARNESYLTRANSFERASE, MITOCHONDRIAL"/>
    <property type="match status" value="1"/>
</dbReference>
<feature type="transmembrane region" description="Helical" evidence="9">
    <location>
        <begin position="159"/>
        <end position="179"/>
    </location>
</feature>
<keyword evidence="5 9" id="KW-1133">Transmembrane helix</keyword>
<sequence>MLKDYYQLVKPGMIYGNVVTVSAGFALASRGVIDWVLFIATLAGISLVIASGCVFNNYIDRDTDAKMERTKNRALVRGAISARAALIYGTCLGGAGFLVLGIYTNLLATSAAAVGFFFYIVMYSLWFKRRSIHGPIVGSVSGAVPPVVGYAAVTNDFDTGAAILFAILVLWQIPHFYAISIYRLNDYIAASIPTLPEKKGMRGTKIRILLHVIAFAVAAVMPTVFGYTGYAYAAVAGALGLLWLGVCIKGFWAVDPKRWARKMFVFSLVVIMGLCITMAVDIVA</sequence>
<name>A0A1G2CDQ5_9BACT</name>
<dbReference type="InterPro" id="IPR006369">
    <property type="entry name" value="Protohaem_IX_farnesylTrfase"/>
</dbReference>
<keyword evidence="4 9" id="KW-0812">Transmembrane</keyword>
<evidence type="ECO:0000256" key="1">
    <source>
        <dbReference type="ARBA" id="ARBA00004651"/>
    </source>
</evidence>
<comment type="catalytic activity">
    <reaction evidence="8 9">
        <text>heme b + (2E,6E)-farnesyl diphosphate + H2O = Fe(II)-heme o + diphosphate</text>
        <dbReference type="Rhea" id="RHEA:28070"/>
        <dbReference type="ChEBI" id="CHEBI:15377"/>
        <dbReference type="ChEBI" id="CHEBI:33019"/>
        <dbReference type="ChEBI" id="CHEBI:60344"/>
        <dbReference type="ChEBI" id="CHEBI:60530"/>
        <dbReference type="ChEBI" id="CHEBI:175763"/>
        <dbReference type="EC" id="2.5.1.141"/>
    </reaction>
</comment>
<dbReference type="Proteomes" id="UP000178880">
    <property type="component" value="Unassembled WGS sequence"/>
</dbReference>
<feature type="transmembrane region" description="Helical" evidence="9">
    <location>
        <begin position="231"/>
        <end position="252"/>
    </location>
</feature>
<dbReference type="FunFam" id="1.10.357.140:FF:000001">
    <property type="entry name" value="Protoheme IX farnesyltransferase"/>
    <property type="match status" value="1"/>
</dbReference>
<evidence type="ECO:0000256" key="2">
    <source>
        <dbReference type="ARBA" id="ARBA00022475"/>
    </source>
</evidence>
<feature type="transmembrane region" description="Helical" evidence="9">
    <location>
        <begin position="35"/>
        <end position="59"/>
    </location>
</feature>
<feature type="transmembrane region" description="Helical" evidence="9">
    <location>
        <begin position="80"/>
        <end position="100"/>
    </location>
</feature>
<feature type="transmembrane region" description="Helical" evidence="9">
    <location>
        <begin position="208"/>
        <end position="225"/>
    </location>
</feature>
<evidence type="ECO:0000256" key="7">
    <source>
        <dbReference type="ARBA" id="ARBA00023136"/>
    </source>
</evidence>